<dbReference type="EMBL" id="GBRH01168388">
    <property type="protein sequence ID" value="JAE29508.1"/>
    <property type="molecule type" value="Transcribed_RNA"/>
</dbReference>
<evidence type="ECO:0000313" key="1">
    <source>
        <dbReference type="EMBL" id="JAE29508.1"/>
    </source>
</evidence>
<proteinExistence type="predicted"/>
<protein>
    <submittedName>
        <fullName evidence="1">Uncharacterized protein</fullName>
    </submittedName>
</protein>
<dbReference type="AlphaFoldDB" id="A0A0A9H9E7"/>
<sequence length="60" mass="6740">MNKPQINLMYPIYSQVSPHMASLSQIPSSIKCSVSLAPFFLELSLSNVQWIFTAPVDQLQ</sequence>
<name>A0A0A9H9E7_ARUDO</name>
<reference evidence="1" key="1">
    <citation type="submission" date="2014-09" db="EMBL/GenBank/DDBJ databases">
        <authorList>
            <person name="Magalhaes I.L.F."/>
            <person name="Oliveira U."/>
            <person name="Santos F.R."/>
            <person name="Vidigal T.H.D.A."/>
            <person name="Brescovit A.D."/>
            <person name="Santos A.J."/>
        </authorList>
    </citation>
    <scope>NUCLEOTIDE SEQUENCE</scope>
    <source>
        <tissue evidence="1">Shoot tissue taken approximately 20 cm above the soil surface</tissue>
    </source>
</reference>
<accession>A0A0A9H9E7</accession>
<organism evidence="1">
    <name type="scientific">Arundo donax</name>
    <name type="common">Giant reed</name>
    <name type="synonym">Donax arundinaceus</name>
    <dbReference type="NCBI Taxonomy" id="35708"/>
    <lineage>
        <taxon>Eukaryota</taxon>
        <taxon>Viridiplantae</taxon>
        <taxon>Streptophyta</taxon>
        <taxon>Embryophyta</taxon>
        <taxon>Tracheophyta</taxon>
        <taxon>Spermatophyta</taxon>
        <taxon>Magnoliopsida</taxon>
        <taxon>Liliopsida</taxon>
        <taxon>Poales</taxon>
        <taxon>Poaceae</taxon>
        <taxon>PACMAD clade</taxon>
        <taxon>Arundinoideae</taxon>
        <taxon>Arundineae</taxon>
        <taxon>Arundo</taxon>
    </lineage>
</organism>
<reference evidence="1" key="2">
    <citation type="journal article" date="2015" name="Data Brief">
        <title>Shoot transcriptome of the giant reed, Arundo donax.</title>
        <authorList>
            <person name="Barrero R.A."/>
            <person name="Guerrero F.D."/>
            <person name="Moolhuijzen P."/>
            <person name="Goolsby J.A."/>
            <person name="Tidwell J."/>
            <person name="Bellgard S.E."/>
            <person name="Bellgard M.I."/>
        </authorList>
    </citation>
    <scope>NUCLEOTIDE SEQUENCE</scope>
    <source>
        <tissue evidence="1">Shoot tissue taken approximately 20 cm above the soil surface</tissue>
    </source>
</reference>